<name>A0A2Z3H508_9BACT</name>
<dbReference type="SUPFAM" id="SSF53649">
    <property type="entry name" value="Alkaline phosphatase-like"/>
    <property type="match status" value="2"/>
</dbReference>
<dbReference type="InterPro" id="IPR017850">
    <property type="entry name" value="Alkaline_phosphatase_core_sf"/>
</dbReference>
<dbReference type="KEGG" id="gog:C1280_03150"/>
<evidence type="ECO:0000256" key="1">
    <source>
        <dbReference type="ARBA" id="ARBA00008779"/>
    </source>
</evidence>
<gene>
    <name evidence="4" type="ORF">C1280_03150</name>
</gene>
<reference evidence="4 5" key="1">
    <citation type="submission" date="2018-01" db="EMBL/GenBank/DDBJ databases">
        <title>G. obscuriglobus.</title>
        <authorList>
            <person name="Franke J."/>
            <person name="Blomberg W."/>
            <person name="Selmecki A."/>
        </authorList>
    </citation>
    <scope>NUCLEOTIDE SEQUENCE [LARGE SCALE GENOMIC DNA]</scope>
    <source>
        <strain evidence="4 5">DSM 5831</strain>
    </source>
</reference>
<dbReference type="InterPro" id="IPR050738">
    <property type="entry name" value="Sulfatase"/>
</dbReference>
<dbReference type="GO" id="GO:0004065">
    <property type="term" value="F:arylsulfatase activity"/>
    <property type="evidence" value="ECO:0007669"/>
    <property type="project" value="TreeGrafter"/>
</dbReference>
<evidence type="ECO:0000313" key="4">
    <source>
        <dbReference type="EMBL" id="AWM36100.1"/>
    </source>
</evidence>
<dbReference type="EMBL" id="CP025958">
    <property type="protein sequence ID" value="AWM36100.1"/>
    <property type="molecule type" value="Genomic_DNA"/>
</dbReference>
<keyword evidence="5" id="KW-1185">Reference proteome</keyword>
<organism evidence="4 5">
    <name type="scientific">Gemmata obscuriglobus</name>
    <dbReference type="NCBI Taxonomy" id="114"/>
    <lineage>
        <taxon>Bacteria</taxon>
        <taxon>Pseudomonadati</taxon>
        <taxon>Planctomycetota</taxon>
        <taxon>Planctomycetia</taxon>
        <taxon>Gemmatales</taxon>
        <taxon>Gemmataceae</taxon>
        <taxon>Gemmata</taxon>
    </lineage>
</organism>
<feature type="domain" description="Sulfatase N-terminal" evidence="3">
    <location>
        <begin position="72"/>
        <end position="142"/>
    </location>
</feature>
<sequence length="206" mass="22030">MLRHGSRGSKVTGLLGRRAVPPLRDGRARVGVAKALTGKAVIRSRITAMNKPLLIAVLLTLLAGRAGAADAPHVVVFLADDLGWGDCSPYGGKDVPTPNMVRLAADGVTLTHAFVASPSCTPSRAARLTGLDPMRNGAMLNHARPAEELFDLNADPWELKNLAADPKHAGRLKTLRTDLDAWMKAQGDEGRKTERALPNPQPMKKK</sequence>
<dbReference type="OrthoDB" id="9803751at2"/>
<evidence type="ECO:0000313" key="5">
    <source>
        <dbReference type="Proteomes" id="UP000245802"/>
    </source>
</evidence>
<feature type="region of interest" description="Disordered" evidence="2">
    <location>
        <begin position="185"/>
        <end position="206"/>
    </location>
</feature>
<proteinExistence type="inferred from homology"/>
<dbReference type="PANTHER" id="PTHR42693:SF33">
    <property type="entry name" value="ARYLSULFATASE"/>
    <property type="match status" value="1"/>
</dbReference>
<dbReference type="InterPro" id="IPR000917">
    <property type="entry name" value="Sulfatase_N"/>
</dbReference>
<accession>A0A2Z3H508</accession>
<dbReference type="Proteomes" id="UP000245802">
    <property type="component" value="Chromosome"/>
</dbReference>
<dbReference type="AlphaFoldDB" id="A0A2Z3H508"/>
<comment type="similarity">
    <text evidence="1">Belongs to the sulfatase family.</text>
</comment>
<dbReference type="PANTHER" id="PTHR42693">
    <property type="entry name" value="ARYLSULFATASE FAMILY MEMBER"/>
    <property type="match status" value="1"/>
</dbReference>
<dbReference type="Gene3D" id="3.40.720.10">
    <property type="entry name" value="Alkaline Phosphatase, subunit A"/>
    <property type="match status" value="2"/>
</dbReference>
<protein>
    <recommendedName>
        <fullName evidence="3">Sulfatase N-terminal domain-containing protein</fullName>
    </recommendedName>
</protein>
<evidence type="ECO:0000259" key="3">
    <source>
        <dbReference type="Pfam" id="PF00884"/>
    </source>
</evidence>
<evidence type="ECO:0000256" key="2">
    <source>
        <dbReference type="SAM" id="MobiDB-lite"/>
    </source>
</evidence>
<feature type="compositionally biased region" description="Basic and acidic residues" evidence="2">
    <location>
        <begin position="185"/>
        <end position="195"/>
    </location>
</feature>
<dbReference type="Pfam" id="PF00884">
    <property type="entry name" value="Sulfatase"/>
    <property type="match status" value="1"/>
</dbReference>